<reference evidence="3 4" key="1">
    <citation type="submission" date="2014-04" db="EMBL/GenBank/DDBJ databases">
        <authorList>
            <consortium name="DOE Joint Genome Institute"/>
            <person name="Kuo A."/>
            <person name="Kohler A."/>
            <person name="Jargeat P."/>
            <person name="Nagy L.G."/>
            <person name="Floudas D."/>
            <person name="Copeland A."/>
            <person name="Barry K.W."/>
            <person name="Cichocki N."/>
            <person name="Veneault-Fourrey C."/>
            <person name="LaButti K."/>
            <person name="Lindquist E.A."/>
            <person name="Lipzen A."/>
            <person name="Lundell T."/>
            <person name="Morin E."/>
            <person name="Murat C."/>
            <person name="Sun H."/>
            <person name="Tunlid A."/>
            <person name="Henrissat B."/>
            <person name="Grigoriev I.V."/>
            <person name="Hibbett D.S."/>
            <person name="Martin F."/>
            <person name="Nordberg H.P."/>
            <person name="Cantor M.N."/>
            <person name="Hua S.X."/>
        </authorList>
    </citation>
    <scope>NUCLEOTIDE SEQUENCE [LARGE SCALE GENOMIC DNA]</scope>
    <source>
        <strain evidence="3 4">Ve08.2h10</strain>
    </source>
</reference>
<dbReference type="OrthoDB" id="2638860at2759"/>
<keyword evidence="2" id="KW-0732">Signal</keyword>
<reference evidence="4" key="2">
    <citation type="submission" date="2015-01" db="EMBL/GenBank/DDBJ databases">
        <title>Evolutionary Origins and Diversification of the Mycorrhizal Mutualists.</title>
        <authorList>
            <consortium name="DOE Joint Genome Institute"/>
            <consortium name="Mycorrhizal Genomics Consortium"/>
            <person name="Kohler A."/>
            <person name="Kuo A."/>
            <person name="Nagy L.G."/>
            <person name="Floudas D."/>
            <person name="Copeland A."/>
            <person name="Barry K.W."/>
            <person name="Cichocki N."/>
            <person name="Veneault-Fourrey C."/>
            <person name="LaButti K."/>
            <person name="Lindquist E.A."/>
            <person name="Lipzen A."/>
            <person name="Lundell T."/>
            <person name="Morin E."/>
            <person name="Murat C."/>
            <person name="Riley R."/>
            <person name="Ohm R."/>
            <person name="Sun H."/>
            <person name="Tunlid A."/>
            <person name="Henrissat B."/>
            <person name="Grigoriev I.V."/>
            <person name="Hibbett D.S."/>
            <person name="Martin F."/>
        </authorList>
    </citation>
    <scope>NUCLEOTIDE SEQUENCE [LARGE SCALE GENOMIC DNA]</scope>
    <source>
        <strain evidence="4">Ve08.2h10</strain>
    </source>
</reference>
<feature type="signal peptide" evidence="2">
    <location>
        <begin position="1"/>
        <end position="29"/>
    </location>
</feature>
<sequence length="396" mass="44863">MPFSPIRLPLKRALLMALLNVFLIPHVSPARVFAVVVHAEVPHILRTSLTSSRGLSKNKHLKVEYVWKAPWTIVKATFLLNRYVNLIGQSFIALEETGILSHGSQKFCAGFNLFCSFFMIFSAEPIHILVLMRTWTIWGCTYRAATWMIALYVTYLLVVVGMSIYGANTASFVEFHYLNQTGLCVPLRMPFLLWLLFLVTLLLDTAVLIMAMYSLRTFVRESQHLYPSPLLRLLARDAVLFYLASLFNSLYTIVCWSVYSHDPRSLLEIGLSFPLLSLVGQRLVLNLRALQTRHYRTCDLSREVDRQVAGFADKPFWQADGLWPNGVQNGGPLDPEWSGINGVTQTTDLEIKEVRRSQEEQGGSGDAPPITELYEVVRMGEETACIPRLAFRKTGN</sequence>
<dbReference type="InParanoid" id="A0A0D0D4E1"/>
<protein>
    <submittedName>
        <fullName evidence="3">Uncharacterized protein</fullName>
    </submittedName>
</protein>
<keyword evidence="1" id="KW-0812">Transmembrane</keyword>
<evidence type="ECO:0000256" key="2">
    <source>
        <dbReference type="SAM" id="SignalP"/>
    </source>
</evidence>
<feature type="transmembrane region" description="Helical" evidence="1">
    <location>
        <begin position="191"/>
        <end position="218"/>
    </location>
</feature>
<accession>A0A0D0D4E1</accession>
<keyword evidence="1" id="KW-1133">Transmembrane helix</keyword>
<dbReference type="STRING" id="930991.A0A0D0D4E1"/>
<proteinExistence type="predicted"/>
<organism evidence="3 4">
    <name type="scientific">Paxillus rubicundulus Ve08.2h10</name>
    <dbReference type="NCBI Taxonomy" id="930991"/>
    <lineage>
        <taxon>Eukaryota</taxon>
        <taxon>Fungi</taxon>
        <taxon>Dikarya</taxon>
        <taxon>Basidiomycota</taxon>
        <taxon>Agaricomycotina</taxon>
        <taxon>Agaricomycetes</taxon>
        <taxon>Agaricomycetidae</taxon>
        <taxon>Boletales</taxon>
        <taxon>Paxilineae</taxon>
        <taxon>Paxillaceae</taxon>
        <taxon>Paxillus</taxon>
    </lineage>
</organism>
<name>A0A0D0D4E1_9AGAM</name>
<dbReference type="Proteomes" id="UP000054538">
    <property type="component" value="Unassembled WGS sequence"/>
</dbReference>
<gene>
    <name evidence="3" type="ORF">PAXRUDRAFT_830880</name>
</gene>
<keyword evidence="4" id="KW-1185">Reference proteome</keyword>
<evidence type="ECO:0000256" key="1">
    <source>
        <dbReference type="SAM" id="Phobius"/>
    </source>
</evidence>
<feature type="transmembrane region" description="Helical" evidence="1">
    <location>
        <begin position="239"/>
        <end position="259"/>
    </location>
</feature>
<feature type="transmembrane region" description="Helical" evidence="1">
    <location>
        <begin position="144"/>
        <end position="165"/>
    </location>
</feature>
<keyword evidence="1" id="KW-0472">Membrane</keyword>
<dbReference type="AlphaFoldDB" id="A0A0D0D4E1"/>
<evidence type="ECO:0000313" key="4">
    <source>
        <dbReference type="Proteomes" id="UP000054538"/>
    </source>
</evidence>
<feature type="transmembrane region" description="Helical" evidence="1">
    <location>
        <begin position="111"/>
        <end position="132"/>
    </location>
</feature>
<dbReference type="EMBL" id="KN825393">
    <property type="protein sequence ID" value="KIK91382.1"/>
    <property type="molecule type" value="Genomic_DNA"/>
</dbReference>
<feature type="chain" id="PRO_5002220681" evidence="2">
    <location>
        <begin position="30"/>
        <end position="396"/>
    </location>
</feature>
<dbReference type="HOGENOM" id="CLU_035509_3_1_1"/>
<evidence type="ECO:0000313" key="3">
    <source>
        <dbReference type="EMBL" id="KIK91382.1"/>
    </source>
</evidence>